<dbReference type="PROSITE" id="PS50157">
    <property type="entry name" value="ZINC_FINGER_C2H2_2"/>
    <property type="match status" value="2"/>
</dbReference>
<evidence type="ECO:0000259" key="7">
    <source>
        <dbReference type="PROSITE" id="PS50157"/>
    </source>
</evidence>
<evidence type="ECO:0000313" key="9">
    <source>
        <dbReference type="Proteomes" id="UP000747542"/>
    </source>
</evidence>
<keyword evidence="3 5" id="KW-0863">Zinc-finger</keyword>
<evidence type="ECO:0000256" key="5">
    <source>
        <dbReference type="PROSITE-ProRule" id="PRU00042"/>
    </source>
</evidence>
<feature type="domain" description="C2H2-type" evidence="7">
    <location>
        <begin position="371"/>
        <end position="398"/>
    </location>
</feature>
<name>A0A8J5MT40_HOMAM</name>
<gene>
    <name evidence="8" type="primary">Znf513-L9</name>
    <name evidence="8" type="ORF">Hamer_G022618</name>
</gene>
<dbReference type="SMART" id="SM00355">
    <property type="entry name" value="ZnF_C2H2"/>
    <property type="match status" value="4"/>
</dbReference>
<reference evidence="8" key="1">
    <citation type="journal article" date="2021" name="Sci. Adv.">
        <title>The American lobster genome reveals insights on longevity, neural, and immune adaptations.</title>
        <authorList>
            <person name="Polinski J.M."/>
            <person name="Zimin A.V."/>
            <person name="Clark K.F."/>
            <person name="Kohn A.B."/>
            <person name="Sadowski N."/>
            <person name="Timp W."/>
            <person name="Ptitsyn A."/>
            <person name="Khanna P."/>
            <person name="Romanova D.Y."/>
            <person name="Williams P."/>
            <person name="Greenwood S.J."/>
            <person name="Moroz L.L."/>
            <person name="Walt D.R."/>
            <person name="Bodnar A.G."/>
        </authorList>
    </citation>
    <scope>NUCLEOTIDE SEQUENCE</scope>
    <source>
        <strain evidence="8">GMGI-L3</strain>
    </source>
</reference>
<feature type="compositionally biased region" description="Low complexity" evidence="6">
    <location>
        <begin position="273"/>
        <end position="307"/>
    </location>
</feature>
<evidence type="ECO:0000256" key="4">
    <source>
        <dbReference type="ARBA" id="ARBA00022833"/>
    </source>
</evidence>
<organism evidence="8 9">
    <name type="scientific">Homarus americanus</name>
    <name type="common">American lobster</name>
    <dbReference type="NCBI Taxonomy" id="6706"/>
    <lineage>
        <taxon>Eukaryota</taxon>
        <taxon>Metazoa</taxon>
        <taxon>Ecdysozoa</taxon>
        <taxon>Arthropoda</taxon>
        <taxon>Crustacea</taxon>
        <taxon>Multicrustacea</taxon>
        <taxon>Malacostraca</taxon>
        <taxon>Eumalacostraca</taxon>
        <taxon>Eucarida</taxon>
        <taxon>Decapoda</taxon>
        <taxon>Pleocyemata</taxon>
        <taxon>Astacidea</taxon>
        <taxon>Nephropoidea</taxon>
        <taxon>Nephropidae</taxon>
        <taxon>Homarus</taxon>
    </lineage>
</organism>
<dbReference type="AlphaFoldDB" id="A0A8J5MT40"/>
<dbReference type="PANTHER" id="PTHR24403">
    <property type="entry name" value="ZINC FINGER PROTEIN"/>
    <property type="match status" value="1"/>
</dbReference>
<dbReference type="InterPro" id="IPR050688">
    <property type="entry name" value="Zinc_finger/UBP_domain"/>
</dbReference>
<feature type="compositionally biased region" description="Low complexity" evidence="6">
    <location>
        <begin position="254"/>
        <end position="266"/>
    </location>
</feature>
<keyword evidence="1" id="KW-0479">Metal-binding</keyword>
<feature type="region of interest" description="Disordered" evidence="6">
    <location>
        <begin position="421"/>
        <end position="442"/>
    </location>
</feature>
<dbReference type="Gene3D" id="3.30.160.60">
    <property type="entry name" value="Classic Zinc Finger"/>
    <property type="match status" value="4"/>
</dbReference>
<evidence type="ECO:0000256" key="2">
    <source>
        <dbReference type="ARBA" id="ARBA00022737"/>
    </source>
</evidence>
<keyword evidence="4" id="KW-0862">Zinc</keyword>
<evidence type="ECO:0000256" key="3">
    <source>
        <dbReference type="ARBA" id="ARBA00022771"/>
    </source>
</evidence>
<dbReference type="GO" id="GO:0045944">
    <property type="term" value="P:positive regulation of transcription by RNA polymerase II"/>
    <property type="evidence" value="ECO:0007669"/>
    <property type="project" value="TreeGrafter"/>
</dbReference>
<feature type="region of interest" description="Disordered" evidence="6">
    <location>
        <begin position="254"/>
        <end position="318"/>
    </location>
</feature>
<proteinExistence type="predicted"/>
<dbReference type="GO" id="GO:0005634">
    <property type="term" value="C:nucleus"/>
    <property type="evidence" value="ECO:0007669"/>
    <property type="project" value="TreeGrafter"/>
</dbReference>
<comment type="caution">
    <text evidence="8">The sequence shown here is derived from an EMBL/GenBank/DDBJ whole genome shotgun (WGS) entry which is preliminary data.</text>
</comment>
<sequence length="442" mass="49320">MVVSMVQRVTWGINKEENWLVLKLVKVCSSASPPHKTLKKRYKDENNTYQEMLASKQSCHSLPNILLHTHTHTHTHTLQHKWTQFSISLYASVRRENYDFLKNGNIKDYYLNRRKMKNHLEAGCLLQCGPGTLTATAVETTRLMSCAPSMWSTRDVVAGPSTGWTMGQGRTAGAIVAERQYPCIYCHYSSRSRVDLDKHIRTHTGEKPFKCPFCVYMSGDKSNFRRHLLGVHKVKYNDLNPLITQPSSLASQASSQLPKLSSQSLPTHLSKLSPQLSKVSPTSSSQLSTHSQLALSSQTSSASQSHPNEASYPPQTTDCLPRGGLAAVMAAVRRGSTLQAGSVGLADREASCMGRIRDVDGRPIEGGIKPFVCGWCPYRALRRGDMKKHLRTHTGEKPYLCPSCAFRSADSSALHRHIRARHPHHQVQHHQPQQYEGPAPLL</sequence>
<dbReference type="EMBL" id="JAHLQT010026839">
    <property type="protein sequence ID" value="KAG7162863.1"/>
    <property type="molecule type" value="Genomic_DNA"/>
</dbReference>
<dbReference type="Proteomes" id="UP000747542">
    <property type="component" value="Unassembled WGS sequence"/>
</dbReference>
<accession>A0A8J5MT40</accession>
<keyword evidence="2" id="KW-0677">Repeat</keyword>
<dbReference type="PANTHER" id="PTHR24403:SF67">
    <property type="entry name" value="FI01116P-RELATED"/>
    <property type="match status" value="1"/>
</dbReference>
<evidence type="ECO:0000256" key="6">
    <source>
        <dbReference type="SAM" id="MobiDB-lite"/>
    </source>
</evidence>
<evidence type="ECO:0000256" key="1">
    <source>
        <dbReference type="ARBA" id="ARBA00022723"/>
    </source>
</evidence>
<dbReference type="InterPro" id="IPR013087">
    <property type="entry name" value="Znf_C2H2_type"/>
</dbReference>
<protein>
    <submittedName>
        <fullName evidence="8">Zinc finger protein 513-like 9</fullName>
    </submittedName>
</protein>
<dbReference type="GO" id="GO:0008270">
    <property type="term" value="F:zinc ion binding"/>
    <property type="evidence" value="ECO:0007669"/>
    <property type="project" value="UniProtKB-KW"/>
</dbReference>
<keyword evidence="9" id="KW-1185">Reference proteome</keyword>
<evidence type="ECO:0000313" key="8">
    <source>
        <dbReference type="EMBL" id="KAG7162863.1"/>
    </source>
</evidence>
<dbReference type="InterPro" id="IPR036236">
    <property type="entry name" value="Znf_C2H2_sf"/>
</dbReference>
<feature type="domain" description="C2H2-type" evidence="7">
    <location>
        <begin position="181"/>
        <end position="208"/>
    </location>
</feature>
<dbReference type="SUPFAM" id="SSF57667">
    <property type="entry name" value="beta-beta-alpha zinc fingers"/>
    <property type="match status" value="2"/>
</dbReference>